<evidence type="ECO:0000256" key="1">
    <source>
        <dbReference type="SAM" id="MobiDB-lite"/>
    </source>
</evidence>
<dbReference type="EMBL" id="JAAAHW010000063">
    <property type="protein sequence ID" value="KAG0006747.1"/>
    <property type="molecule type" value="Genomic_DNA"/>
</dbReference>
<name>A0A9P6MKV0_9FUNG</name>
<organism evidence="2 3">
    <name type="scientific">Modicella reniformis</name>
    <dbReference type="NCBI Taxonomy" id="1440133"/>
    <lineage>
        <taxon>Eukaryota</taxon>
        <taxon>Fungi</taxon>
        <taxon>Fungi incertae sedis</taxon>
        <taxon>Mucoromycota</taxon>
        <taxon>Mortierellomycotina</taxon>
        <taxon>Mortierellomycetes</taxon>
        <taxon>Mortierellales</taxon>
        <taxon>Mortierellaceae</taxon>
        <taxon>Modicella</taxon>
    </lineage>
</organism>
<evidence type="ECO:0000313" key="2">
    <source>
        <dbReference type="EMBL" id="KAG0006747.1"/>
    </source>
</evidence>
<dbReference type="AlphaFoldDB" id="A0A9P6MKV0"/>
<dbReference type="Proteomes" id="UP000749646">
    <property type="component" value="Unassembled WGS sequence"/>
</dbReference>
<comment type="caution">
    <text evidence="2">The sequence shown here is derived from an EMBL/GenBank/DDBJ whole genome shotgun (WGS) entry which is preliminary data.</text>
</comment>
<keyword evidence="3" id="KW-1185">Reference proteome</keyword>
<dbReference type="OrthoDB" id="2447396at2759"/>
<evidence type="ECO:0000313" key="3">
    <source>
        <dbReference type="Proteomes" id="UP000749646"/>
    </source>
</evidence>
<sequence>MKFMPEIIATTDAILFPINYPFDHKHHPVIERHQVHDLRHVPDVKSLKKIFRDLNCHEGTSLVNIPEIGTFPLDALRMLLQVQETRAFTQTLLTALEFISMSIRKEDPTFSQWLLQELCDKTGLYLRLFLPLFYVESEIYVKSILSICTKECLSVTEECLDEGAIDGIMAFFRRCYGQEGRTIFLSPMYKRNDDEMNTVKEHIRRGRAKTLFVFVYMDNHFGVVRLGLDNYEMSFGGSRGGPVPVDEIDTLIGRIQPSGDAEAKWEQAKKNISNFDVARQQDSGSCGILAAIAIEREMNKYVNWNWGTNISIKDHRIRFLRLLTGYTKAEEDEFVVVYRKHVPDEGHYPTETEHMDQYFRSIYQDWNVKDGNLVENVGAEVIFEEEEWEKEEEDEEENEEEEQEVIVMVDDDENEVERIEEEDEEYEEENEDEEEEDEEELEHLSGMANNSENNCFLLEIIALTDMH</sequence>
<gene>
    <name evidence="2" type="ORF">BGZ65_004322</name>
</gene>
<feature type="region of interest" description="Disordered" evidence="1">
    <location>
        <begin position="386"/>
        <end position="448"/>
    </location>
</feature>
<reference evidence="2" key="1">
    <citation type="journal article" date="2020" name="Fungal Divers.">
        <title>Resolving the Mortierellaceae phylogeny through synthesis of multi-gene phylogenetics and phylogenomics.</title>
        <authorList>
            <person name="Vandepol N."/>
            <person name="Liber J."/>
            <person name="Desiro A."/>
            <person name="Na H."/>
            <person name="Kennedy M."/>
            <person name="Barry K."/>
            <person name="Grigoriev I.V."/>
            <person name="Miller A.N."/>
            <person name="O'Donnell K."/>
            <person name="Stajich J.E."/>
            <person name="Bonito G."/>
        </authorList>
    </citation>
    <scope>NUCLEOTIDE SEQUENCE</scope>
    <source>
        <strain evidence="2">MES-2147</strain>
    </source>
</reference>
<proteinExistence type="predicted"/>
<protein>
    <submittedName>
        <fullName evidence="2">Uncharacterized protein</fullName>
    </submittedName>
</protein>
<accession>A0A9P6MKV0</accession>
<feature type="compositionally biased region" description="Acidic residues" evidence="1">
    <location>
        <begin position="386"/>
        <end position="441"/>
    </location>
</feature>